<dbReference type="GO" id="GO:0030295">
    <property type="term" value="F:protein kinase activator activity"/>
    <property type="evidence" value="ECO:0007669"/>
    <property type="project" value="TreeGrafter"/>
</dbReference>
<feature type="domain" description="PAC" evidence="8">
    <location>
        <begin position="212"/>
        <end position="263"/>
    </location>
</feature>
<evidence type="ECO:0000313" key="9">
    <source>
        <dbReference type="EMBL" id="ACL15550.1"/>
    </source>
</evidence>
<dbReference type="GO" id="GO:0000156">
    <property type="term" value="F:phosphorelay response regulator activity"/>
    <property type="evidence" value="ECO:0007669"/>
    <property type="project" value="TreeGrafter"/>
</dbReference>
<dbReference type="eggNOG" id="arCOG06193">
    <property type="taxonomic scope" value="Archaea"/>
</dbReference>
<proteinExistence type="predicted"/>
<name>B8GIX7_METPE</name>
<dbReference type="EC" id="2.7.13.3" evidence="2"/>
<dbReference type="Pfam" id="PF13188">
    <property type="entry name" value="PAS_8"/>
    <property type="match status" value="1"/>
</dbReference>
<evidence type="ECO:0000256" key="2">
    <source>
        <dbReference type="ARBA" id="ARBA00012438"/>
    </source>
</evidence>
<dbReference type="STRING" id="521011.Mpal_0157"/>
<dbReference type="CDD" id="cd00130">
    <property type="entry name" value="PAS"/>
    <property type="match status" value="1"/>
</dbReference>
<evidence type="ECO:0000259" key="7">
    <source>
        <dbReference type="PROSITE" id="PS50112"/>
    </source>
</evidence>
<dbReference type="RefSeq" id="WP_012616869.1">
    <property type="nucleotide sequence ID" value="NC_011832.1"/>
</dbReference>
<keyword evidence="5" id="KW-0472">Membrane</keyword>
<dbReference type="SMART" id="SM00091">
    <property type="entry name" value="PAS"/>
    <property type="match status" value="2"/>
</dbReference>
<dbReference type="InterPro" id="IPR000700">
    <property type="entry name" value="PAS-assoc_C"/>
</dbReference>
<evidence type="ECO:0000259" key="8">
    <source>
        <dbReference type="PROSITE" id="PS50113"/>
    </source>
</evidence>
<evidence type="ECO:0000256" key="5">
    <source>
        <dbReference type="ARBA" id="ARBA00023136"/>
    </source>
</evidence>
<organism evidence="9 10">
    <name type="scientific">Methanosphaerula palustris (strain ATCC BAA-1556 / DSM 19958 / E1-9c)</name>
    <dbReference type="NCBI Taxonomy" id="521011"/>
    <lineage>
        <taxon>Archaea</taxon>
        <taxon>Methanobacteriati</taxon>
        <taxon>Methanobacteriota</taxon>
        <taxon>Stenosarchaea group</taxon>
        <taxon>Methanomicrobia</taxon>
        <taxon>Methanomicrobiales</taxon>
        <taxon>Methanoregulaceae</taxon>
        <taxon>Methanosphaerula</taxon>
    </lineage>
</organism>
<protein>
    <recommendedName>
        <fullName evidence="2">histidine kinase</fullName>
        <ecNumber evidence="2">2.7.13.3</ecNumber>
    </recommendedName>
</protein>
<evidence type="ECO:0000256" key="1">
    <source>
        <dbReference type="ARBA" id="ARBA00000085"/>
    </source>
</evidence>
<dbReference type="SUPFAM" id="SSF55874">
    <property type="entry name" value="ATPase domain of HSP90 chaperone/DNA topoisomerase II/histidine kinase"/>
    <property type="match status" value="1"/>
</dbReference>
<dbReference type="InterPro" id="IPR004358">
    <property type="entry name" value="Sig_transdc_His_kin-like_C"/>
</dbReference>
<keyword evidence="3" id="KW-0808">Transferase</keyword>
<dbReference type="InterPro" id="IPR036890">
    <property type="entry name" value="HATPase_C_sf"/>
</dbReference>
<evidence type="ECO:0000256" key="4">
    <source>
        <dbReference type="ARBA" id="ARBA00022777"/>
    </source>
</evidence>
<feature type="domain" description="Histidine kinase" evidence="6">
    <location>
        <begin position="372"/>
        <end position="470"/>
    </location>
</feature>
<dbReference type="InterPro" id="IPR000014">
    <property type="entry name" value="PAS"/>
</dbReference>
<keyword evidence="4 9" id="KW-0418">Kinase</keyword>
<dbReference type="NCBIfam" id="TIGR00229">
    <property type="entry name" value="sensory_box"/>
    <property type="match status" value="1"/>
</dbReference>
<dbReference type="AlphaFoldDB" id="B8GIX7"/>
<feature type="domain" description="PAS" evidence="7">
    <location>
        <begin position="27"/>
        <end position="65"/>
    </location>
</feature>
<dbReference type="KEGG" id="mpl:Mpal_0157"/>
<dbReference type="GO" id="GO:0007234">
    <property type="term" value="P:osmosensory signaling via phosphorelay pathway"/>
    <property type="evidence" value="ECO:0007669"/>
    <property type="project" value="TreeGrafter"/>
</dbReference>
<dbReference type="PROSITE" id="PS50112">
    <property type="entry name" value="PAS"/>
    <property type="match status" value="2"/>
</dbReference>
<evidence type="ECO:0000259" key="6">
    <source>
        <dbReference type="PROSITE" id="PS50109"/>
    </source>
</evidence>
<dbReference type="InterPro" id="IPR003594">
    <property type="entry name" value="HATPase_dom"/>
</dbReference>
<evidence type="ECO:0000256" key="3">
    <source>
        <dbReference type="ARBA" id="ARBA00022679"/>
    </source>
</evidence>
<dbReference type="Gene3D" id="3.30.450.20">
    <property type="entry name" value="PAS domain"/>
    <property type="match status" value="2"/>
</dbReference>
<sequence>MFIHTHRRRSPRSRGPIDDGSVSELYLFDQAPAAMLIVDLLNWRIARANRAAAVLLGYTSDHLAGMRAGLLFTVDTTQLKRLLAGTDGSTREVSVIRGDGTPGLLWLSSTKVTRVGLNEAMVALNAPLCDPGFRQQLDLADFKEFAAGLPQGVYEMDTRFILTFINRAALVMFGLTVEDVNQGICVVDWLVPEQREEVIAVLSGSLNGIRTPRHDWLARRKDGSTFPVMIYATPIVQHGRIVGNRGLVIDISELKQSQEALETANRKLNLLSRVTRHDIQNQVTSLLGYLTLVEESVGDPGQISHLKKGRTAAEAIGRQIAFARDYQEIGVNAPEWQHLGTVLARARTGWTSGDVAITIEDADLQVYADPMLEKIFSNLIDNALRYGGSITRIRFSAAVTDAGCQILCADDGQGVPEDQKELIFLEGVGHHTGFGLFLAREILQLTGITIAETGTFGEGAVFTISVPDGGYRTTVQEL</sequence>
<keyword evidence="10" id="KW-1185">Reference proteome</keyword>
<dbReference type="InterPro" id="IPR035965">
    <property type="entry name" value="PAS-like_dom_sf"/>
</dbReference>
<accession>B8GIX7</accession>
<dbReference type="Gene3D" id="3.30.565.10">
    <property type="entry name" value="Histidine kinase-like ATPase, C-terminal domain"/>
    <property type="match status" value="1"/>
</dbReference>
<reference evidence="9 10" key="1">
    <citation type="journal article" date="2015" name="Genome Announc.">
        <title>Complete Genome Sequence of Methanosphaerula palustris E1-9CT, a Hydrogenotrophic Methanogen Isolated from a Minerotrophic Fen Peatland.</title>
        <authorList>
            <person name="Cadillo-Quiroz H."/>
            <person name="Browne P."/>
            <person name="Kyrpides N."/>
            <person name="Woyke T."/>
            <person name="Goodwin L."/>
            <person name="Detter C."/>
            <person name="Yavitt J.B."/>
            <person name="Zinder S.H."/>
        </authorList>
    </citation>
    <scope>NUCLEOTIDE SEQUENCE [LARGE SCALE GENOMIC DNA]</scope>
    <source>
        <strain evidence="10">ATCC BAA-1556 / DSM 19958 / E1-9c</strain>
    </source>
</reference>
<dbReference type="CDD" id="cd00075">
    <property type="entry name" value="HATPase"/>
    <property type="match status" value="1"/>
</dbReference>
<dbReference type="PANTHER" id="PTHR42878:SF14">
    <property type="entry name" value="OSMOLARITY TWO-COMPONENT SYSTEM PROTEIN SSK1"/>
    <property type="match status" value="1"/>
</dbReference>
<dbReference type="Pfam" id="PF02518">
    <property type="entry name" value="HATPase_c"/>
    <property type="match status" value="1"/>
</dbReference>
<dbReference type="SUPFAM" id="SSF55785">
    <property type="entry name" value="PYP-like sensor domain (PAS domain)"/>
    <property type="match status" value="2"/>
</dbReference>
<comment type="catalytic activity">
    <reaction evidence="1">
        <text>ATP + protein L-histidine = ADP + protein N-phospho-L-histidine.</text>
        <dbReference type="EC" id="2.7.13.3"/>
    </reaction>
</comment>
<dbReference type="PRINTS" id="PR00344">
    <property type="entry name" value="BCTRLSENSOR"/>
</dbReference>
<dbReference type="PROSITE" id="PS50109">
    <property type="entry name" value="HIS_KIN"/>
    <property type="match status" value="1"/>
</dbReference>
<dbReference type="InterPro" id="IPR005467">
    <property type="entry name" value="His_kinase_dom"/>
</dbReference>
<dbReference type="HOGENOM" id="CLU_000445_114_58_2"/>
<dbReference type="GO" id="GO:0016020">
    <property type="term" value="C:membrane"/>
    <property type="evidence" value="ECO:0007669"/>
    <property type="project" value="UniProtKB-SubCell"/>
</dbReference>
<dbReference type="GO" id="GO:0004673">
    <property type="term" value="F:protein histidine kinase activity"/>
    <property type="evidence" value="ECO:0007669"/>
    <property type="project" value="UniProtKB-EC"/>
</dbReference>
<evidence type="ECO:0000313" key="10">
    <source>
        <dbReference type="Proteomes" id="UP000002457"/>
    </source>
</evidence>
<gene>
    <name evidence="9" type="ordered locus">Mpal_0157</name>
</gene>
<dbReference type="PANTHER" id="PTHR42878">
    <property type="entry name" value="TWO-COMPONENT HISTIDINE KINASE"/>
    <property type="match status" value="1"/>
</dbReference>
<dbReference type="InterPro" id="IPR050351">
    <property type="entry name" value="BphY/WalK/GraS-like"/>
</dbReference>
<dbReference type="SMART" id="SM00387">
    <property type="entry name" value="HATPase_c"/>
    <property type="match status" value="1"/>
</dbReference>
<dbReference type="Proteomes" id="UP000002457">
    <property type="component" value="Chromosome"/>
</dbReference>
<dbReference type="Pfam" id="PF13426">
    <property type="entry name" value="PAS_9"/>
    <property type="match status" value="1"/>
</dbReference>
<dbReference type="PROSITE" id="PS50113">
    <property type="entry name" value="PAC"/>
    <property type="match status" value="1"/>
</dbReference>
<feature type="domain" description="PAS" evidence="7">
    <location>
        <begin position="138"/>
        <end position="209"/>
    </location>
</feature>
<dbReference type="GeneID" id="25394072"/>
<dbReference type="EMBL" id="CP001338">
    <property type="protein sequence ID" value="ACL15550.1"/>
    <property type="molecule type" value="Genomic_DNA"/>
</dbReference>